<feature type="signal peptide" evidence="6">
    <location>
        <begin position="1"/>
        <end position="18"/>
    </location>
</feature>
<evidence type="ECO:0000256" key="6">
    <source>
        <dbReference type="RuleBase" id="RU361235"/>
    </source>
</evidence>
<dbReference type="InterPro" id="IPR050309">
    <property type="entry name" value="Type-B_Carboxylest/Lipase"/>
</dbReference>
<gene>
    <name evidence="8" type="ORF">ABMA28_001981</name>
</gene>
<feature type="chain" id="PRO_5044529292" description="Carboxylic ester hydrolase" evidence="6">
    <location>
        <begin position="19"/>
        <end position="580"/>
    </location>
</feature>
<dbReference type="AlphaFoldDB" id="A0ABD0SZJ4"/>
<evidence type="ECO:0000256" key="1">
    <source>
        <dbReference type="ARBA" id="ARBA00005964"/>
    </source>
</evidence>
<dbReference type="PANTHER" id="PTHR11559">
    <property type="entry name" value="CARBOXYLESTERASE"/>
    <property type="match status" value="1"/>
</dbReference>
<evidence type="ECO:0000313" key="8">
    <source>
        <dbReference type="EMBL" id="KAL0831110.1"/>
    </source>
</evidence>
<dbReference type="EC" id="3.1.1.-" evidence="6"/>
<proteinExistence type="inferred from homology"/>
<dbReference type="GO" id="GO:0052689">
    <property type="term" value="F:carboxylic ester hydrolase activity"/>
    <property type="evidence" value="ECO:0007669"/>
    <property type="project" value="UniProtKB-KW"/>
</dbReference>
<feature type="domain" description="Carboxylesterase type B" evidence="7">
    <location>
        <begin position="24"/>
        <end position="518"/>
    </location>
</feature>
<dbReference type="Pfam" id="PF00135">
    <property type="entry name" value="COesterase"/>
    <property type="match status" value="1"/>
</dbReference>
<sequence length="580" mass="64225">MYHQVLLCFSLFAVGAFGQVLNETKIVYTRQGPIRGFRAPNYDVFEFLNIPYATAPTGVNKFKAPLAPPSWNATFNATDRRITCFQPIGDGSMQLAPGAVMQEDCLVANVYVPDVQDNNLPVLVDVHGGGYHVGDTSQSPIALVNSKRIVAVTFNYRLGIHGFLCLGTEVAPGNAGMKDQVALLRWVRDNIANFGGNPDEVTIAGCSAGGASVDTLLLSNATRGLFHKVIAESGCSLSSLAIQFDPLQNAIDHAVRLNFNDPTNVTALEEFYASLSLQNLTQSTWDYLYSRDSYFTFVPCVERNLGQERFLEQPPISILSNGDLSPQPILYGFADMEGFLRVGQFSQWIAAMNTNFSEFLTPDLMFDNEQQRQQVATEIRNFYFGPGALDSSQILSYIDYFSDVLFVHSILRAIPFHVRAGNNQIYLYEFAFTHNNSIQIPFTNVTGANHCEQHGVALGYLIDENSSEELVAMSQIMGEMYLNFITTGNPNSNSSIPVWPQVGLNRYPYLHISSNGTQMVIDGPNFQGEALANRTTFWDRMYELYGTRVPIPPSVSGSPHSVVLNKLWIICAMVALLRLN</sequence>
<evidence type="ECO:0000256" key="4">
    <source>
        <dbReference type="ARBA" id="ARBA00023157"/>
    </source>
</evidence>
<protein>
    <recommendedName>
        <fullName evidence="6">Carboxylic ester hydrolase</fullName>
        <ecNumber evidence="6">3.1.1.-</ecNumber>
    </recommendedName>
</protein>
<dbReference type="Gene3D" id="3.40.50.1820">
    <property type="entry name" value="alpha/beta hydrolase"/>
    <property type="match status" value="1"/>
</dbReference>
<comment type="caution">
    <text evidence="8">The sequence shown here is derived from an EMBL/GenBank/DDBJ whole genome shotgun (WGS) entry which is preliminary data.</text>
</comment>
<evidence type="ECO:0000313" key="9">
    <source>
        <dbReference type="Proteomes" id="UP001549921"/>
    </source>
</evidence>
<reference evidence="8 9" key="1">
    <citation type="submission" date="2024-06" db="EMBL/GenBank/DDBJ databases">
        <title>A chromosome-level genome assembly of beet webworm, Loxostege sticticalis.</title>
        <authorList>
            <person name="Zhang Y."/>
        </authorList>
    </citation>
    <scope>NUCLEOTIDE SEQUENCE [LARGE SCALE GENOMIC DNA]</scope>
    <source>
        <strain evidence="8">AQ028</strain>
        <tissue evidence="8">Male pupae</tissue>
    </source>
</reference>
<comment type="similarity">
    <text evidence="1 6">Belongs to the type-B carboxylesterase/lipase family.</text>
</comment>
<dbReference type="PROSITE" id="PS00122">
    <property type="entry name" value="CARBOXYLESTERASE_B_1"/>
    <property type="match status" value="1"/>
</dbReference>
<evidence type="ECO:0000256" key="2">
    <source>
        <dbReference type="ARBA" id="ARBA00022487"/>
    </source>
</evidence>
<dbReference type="SUPFAM" id="SSF53474">
    <property type="entry name" value="alpha/beta-Hydrolases"/>
    <property type="match status" value="1"/>
</dbReference>
<keyword evidence="5" id="KW-0325">Glycoprotein</keyword>
<dbReference type="EMBL" id="JBEDNZ010000012">
    <property type="protein sequence ID" value="KAL0831110.1"/>
    <property type="molecule type" value="Genomic_DNA"/>
</dbReference>
<evidence type="ECO:0000256" key="5">
    <source>
        <dbReference type="ARBA" id="ARBA00023180"/>
    </source>
</evidence>
<dbReference type="InterPro" id="IPR019826">
    <property type="entry name" value="Carboxylesterase_B_AS"/>
</dbReference>
<accession>A0ABD0SZJ4</accession>
<dbReference type="InterPro" id="IPR029058">
    <property type="entry name" value="AB_hydrolase_fold"/>
</dbReference>
<dbReference type="InterPro" id="IPR002018">
    <property type="entry name" value="CarbesteraseB"/>
</dbReference>
<dbReference type="Proteomes" id="UP001549921">
    <property type="component" value="Unassembled WGS sequence"/>
</dbReference>
<evidence type="ECO:0000259" key="7">
    <source>
        <dbReference type="Pfam" id="PF00135"/>
    </source>
</evidence>
<keyword evidence="2" id="KW-0719">Serine esterase</keyword>
<organism evidence="8 9">
    <name type="scientific">Loxostege sticticalis</name>
    <name type="common">Beet webworm moth</name>
    <dbReference type="NCBI Taxonomy" id="481309"/>
    <lineage>
        <taxon>Eukaryota</taxon>
        <taxon>Metazoa</taxon>
        <taxon>Ecdysozoa</taxon>
        <taxon>Arthropoda</taxon>
        <taxon>Hexapoda</taxon>
        <taxon>Insecta</taxon>
        <taxon>Pterygota</taxon>
        <taxon>Neoptera</taxon>
        <taxon>Endopterygota</taxon>
        <taxon>Lepidoptera</taxon>
        <taxon>Glossata</taxon>
        <taxon>Ditrysia</taxon>
        <taxon>Pyraloidea</taxon>
        <taxon>Crambidae</taxon>
        <taxon>Pyraustinae</taxon>
        <taxon>Loxostege</taxon>
    </lineage>
</organism>
<name>A0ABD0SZJ4_LOXSC</name>
<keyword evidence="4" id="KW-1015">Disulfide bond</keyword>
<keyword evidence="6" id="KW-0732">Signal</keyword>
<evidence type="ECO:0000256" key="3">
    <source>
        <dbReference type="ARBA" id="ARBA00022801"/>
    </source>
</evidence>
<keyword evidence="3 6" id="KW-0378">Hydrolase</keyword>